<reference evidence="1 2" key="1">
    <citation type="submission" date="2020-08" db="EMBL/GenBank/DDBJ databases">
        <title>Genomic Encyclopedia of Type Strains, Phase IV (KMG-IV): sequencing the most valuable type-strain genomes for metagenomic binning, comparative biology and taxonomic classification.</title>
        <authorList>
            <person name="Goeker M."/>
        </authorList>
    </citation>
    <scope>NUCLEOTIDE SEQUENCE [LARGE SCALE GENOMIC DNA]</scope>
    <source>
        <strain evidence="1 2">DSM 29781</strain>
    </source>
</reference>
<organism evidence="1 2">
    <name type="scientific">Quisquiliibacterium transsilvanicum</name>
    <dbReference type="NCBI Taxonomy" id="1549638"/>
    <lineage>
        <taxon>Bacteria</taxon>
        <taxon>Pseudomonadati</taxon>
        <taxon>Pseudomonadota</taxon>
        <taxon>Betaproteobacteria</taxon>
        <taxon>Burkholderiales</taxon>
        <taxon>Burkholderiaceae</taxon>
        <taxon>Quisquiliibacterium</taxon>
    </lineage>
</organism>
<dbReference type="AlphaFoldDB" id="A0A7W8M807"/>
<accession>A0A7W8M807</accession>
<dbReference type="EMBL" id="JACHGB010000003">
    <property type="protein sequence ID" value="MBB5271333.1"/>
    <property type="molecule type" value="Genomic_DNA"/>
</dbReference>
<dbReference type="RefSeq" id="WP_183965618.1">
    <property type="nucleotide sequence ID" value="NZ_BAABEW010000001.1"/>
</dbReference>
<proteinExistence type="predicted"/>
<sequence length="115" mass="12425">MTAQYDLTIQQGATYRRTFRWLADGDPVSLTGFVARMQIRRSVRAPEVIVSATTENGRLTLNAPAGEVSLELPASVTAAITARTGVYDLELEDAGGVVTRLVEGAVEFVPEVTRD</sequence>
<dbReference type="Proteomes" id="UP000532440">
    <property type="component" value="Unassembled WGS sequence"/>
</dbReference>
<evidence type="ECO:0000313" key="2">
    <source>
        <dbReference type="Proteomes" id="UP000532440"/>
    </source>
</evidence>
<name>A0A7W8M807_9BURK</name>
<keyword evidence="2" id="KW-1185">Reference proteome</keyword>
<evidence type="ECO:0000313" key="1">
    <source>
        <dbReference type="EMBL" id="MBB5271333.1"/>
    </source>
</evidence>
<gene>
    <name evidence="1" type="ORF">HNQ70_001343</name>
</gene>
<comment type="caution">
    <text evidence="1">The sequence shown here is derived from an EMBL/GenBank/DDBJ whole genome shotgun (WGS) entry which is preliminary data.</text>
</comment>
<protein>
    <submittedName>
        <fullName evidence="1">Uncharacterized protein</fullName>
    </submittedName>
</protein>